<reference evidence="7" key="1">
    <citation type="submission" date="2010-05" db="EMBL/GenBank/DDBJ databases">
        <title>Complete sequence of Methylotenera sp. 301.</title>
        <authorList>
            <person name="Lucas S."/>
            <person name="Copeland A."/>
            <person name="Lapidus A."/>
            <person name="Cheng J.-F."/>
            <person name="Bruce D."/>
            <person name="Goodwin L."/>
            <person name="Pitluck S."/>
            <person name="Clum A."/>
            <person name="Land M."/>
            <person name="Hauser L."/>
            <person name="Kyrpides N."/>
            <person name="Ivanova N."/>
            <person name="Chistoservova L."/>
            <person name="Kalyuzhnaya M."/>
            <person name="Woyke T."/>
        </authorList>
    </citation>
    <scope>NUCLEOTIDE SEQUENCE [LARGE SCALE GENOMIC DNA]</scope>
    <source>
        <strain evidence="7">301</strain>
    </source>
</reference>
<feature type="domain" description="HTH araC/xylS-type" evidence="5">
    <location>
        <begin position="229"/>
        <end position="327"/>
    </location>
</feature>
<protein>
    <submittedName>
        <fullName evidence="6">Transcriptional regulator, AraC family</fullName>
    </submittedName>
</protein>
<gene>
    <name evidence="6" type="ordered locus">M301_1303</name>
</gene>
<dbReference type="PANTHER" id="PTHR43130:SF3">
    <property type="entry name" value="HTH-TYPE TRANSCRIPTIONAL REGULATOR RV1931C"/>
    <property type="match status" value="1"/>
</dbReference>
<dbReference type="KEGG" id="meh:M301_1303"/>
<dbReference type="CDD" id="cd03136">
    <property type="entry name" value="GATase1_AraC_ArgR_like"/>
    <property type="match status" value="1"/>
</dbReference>
<dbReference type="SUPFAM" id="SSF46689">
    <property type="entry name" value="Homeodomain-like"/>
    <property type="match status" value="2"/>
</dbReference>
<feature type="compositionally biased region" description="Polar residues" evidence="4">
    <location>
        <begin position="336"/>
        <end position="348"/>
    </location>
</feature>
<accession>D7DI01</accession>
<dbReference type="PROSITE" id="PS00041">
    <property type="entry name" value="HTH_ARAC_FAMILY_1"/>
    <property type="match status" value="1"/>
</dbReference>
<reference evidence="6 7" key="2">
    <citation type="journal article" date="2011" name="J. Bacteriol.">
        <title>Genomes of three methylotrophs from a single niche uncover genetic and metabolic divergence of Methylophilaceae.</title>
        <authorList>
            <person name="Lapidus A."/>
            <person name="Clum A."/>
            <person name="Labutti K."/>
            <person name="Kaluzhnaya M.G."/>
            <person name="Lim S."/>
            <person name="Beck D.A."/>
            <person name="Glavina Del Rio T."/>
            <person name="Nolan M."/>
            <person name="Mavromatis K."/>
            <person name="Huntemann M."/>
            <person name="Lucas S."/>
            <person name="Lidstrom M.E."/>
            <person name="Ivanova N."/>
            <person name="Chistoserdova L."/>
        </authorList>
    </citation>
    <scope>NUCLEOTIDE SEQUENCE [LARGE SCALE GENOMIC DNA]</scope>
    <source>
        <strain evidence="6 7">301</strain>
    </source>
</reference>
<organism evidence="6 7">
    <name type="scientific">Methylotenera versatilis (strain 301)</name>
    <dbReference type="NCBI Taxonomy" id="666681"/>
    <lineage>
        <taxon>Bacteria</taxon>
        <taxon>Pseudomonadati</taxon>
        <taxon>Pseudomonadota</taxon>
        <taxon>Betaproteobacteria</taxon>
        <taxon>Nitrosomonadales</taxon>
        <taxon>Methylophilaceae</taxon>
        <taxon>Methylotenera</taxon>
    </lineage>
</organism>
<dbReference type="InterPro" id="IPR002818">
    <property type="entry name" value="DJ-1/PfpI"/>
</dbReference>
<dbReference type="SUPFAM" id="SSF52317">
    <property type="entry name" value="Class I glutamine amidotransferase-like"/>
    <property type="match status" value="1"/>
</dbReference>
<evidence type="ECO:0000256" key="2">
    <source>
        <dbReference type="ARBA" id="ARBA00023125"/>
    </source>
</evidence>
<dbReference type="eggNOG" id="COG4977">
    <property type="taxonomic scope" value="Bacteria"/>
</dbReference>
<dbReference type="AlphaFoldDB" id="D7DI01"/>
<keyword evidence="2" id="KW-0238">DNA-binding</keyword>
<dbReference type="Gene3D" id="1.10.10.60">
    <property type="entry name" value="Homeodomain-like"/>
    <property type="match status" value="2"/>
</dbReference>
<proteinExistence type="predicted"/>
<keyword evidence="7" id="KW-1185">Reference proteome</keyword>
<evidence type="ECO:0000256" key="1">
    <source>
        <dbReference type="ARBA" id="ARBA00023015"/>
    </source>
</evidence>
<keyword evidence="1" id="KW-0805">Transcription regulation</keyword>
<dbReference type="PANTHER" id="PTHR43130">
    <property type="entry name" value="ARAC-FAMILY TRANSCRIPTIONAL REGULATOR"/>
    <property type="match status" value="1"/>
</dbReference>
<dbReference type="Proteomes" id="UP000000383">
    <property type="component" value="Chromosome"/>
</dbReference>
<evidence type="ECO:0000313" key="7">
    <source>
        <dbReference type="Proteomes" id="UP000000383"/>
    </source>
</evidence>
<dbReference type="InterPro" id="IPR052158">
    <property type="entry name" value="INH-QAR"/>
</dbReference>
<dbReference type="EMBL" id="CP002056">
    <property type="protein sequence ID" value="ADI29686.1"/>
    <property type="molecule type" value="Genomic_DNA"/>
</dbReference>
<dbReference type="Gene3D" id="3.40.50.880">
    <property type="match status" value="1"/>
</dbReference>
<dbReference type="Pfam" id="PF12833">
    <property type="entry name" value="HTH_18"/>
    <property type="match status" value="1"/>
</dbReference>
<dbReference type="STRING" id="666681.M301_1303"/>
<evidence type="ECO:0000259" key="5">
    <source>
        <dbReference type="PROSITE" id="PS01124"/>
    </source>
</evidence>
<dbReference type="InterPro" id="IPR018062">
    <property type="entry name" value="HTH_AraC-typ_CS"/>
</dbReference>
<dbReference type="HOGENOM" id="CLU_000445_59_0_4"/>
<dbReference type="InterPro" id="IPR009057">
    <property type="entry name" value="Homeodomain-like_sf"/>
</dbReference>
<evidence type="ECO:0000256" key="4">
    <source>
        <dbReference type="SAM" id="MobiDB-lite"/>
    </source>
</evidence>
<dbReference type="GO" id="GO:0003700">
    <property type="term" value="F:DNA-binding transcription factor activity"/>
    <property type="evidence" value="ECO:0007669"/>
    <property type="project" value="InterPro"/>
</dbReference>
<evidence type="ECO:0000256" key="3">
    <source>
        <dbReference type="ARBA" id="ARBA00023163"/>
    </source>
</evidence>
<keyword evidence="3" id="KW-0804">Transcription</keyword>
<dbReference type="InterPro" id="IPR018060">
    <property type="entry name" value="HTH_AraC"/>
</dbReference>
<name>D7DI01_METV0</name>
<dbReference type="InterPro" id="IPR029062">
    <property type="entry name" value="Class_I_gatase-like"/>
</dbReference>
<dbReference type="GO" id="GO:0043565">
    <property type="term" value="F:sequence-specific DNA binding"/>
    <property type="evidence" value="ECO:0007669"/>
    <property type="project" value="InterPro"/>
</dbReference>
<dbReference type="PROSITE" id="PS01124">
    <property type="entry name" value="HTH_ARAC_FAMILY_2"/>
    <property type="match status" value="1"/>
</dbReference>
<dbReference type="SMART" id="SM00342">
    <property type="entry name" value="HTH_ARAC"/>
    <property type="match status" value="1"/>
</dbReference>
<dbReference type="RefSeq" id="WP_013148000.1">
    <property type="nucleotide sequence ID" value="NC_014207.1"/>
</dbReference>
<feature type="region of interest" description="Disordered" evidence="4">
    <location>
        <begin position="321"/>
        <end position="348"/>
    </location>
</feature>
<dbReference type="Pfam" id="PF01965">
    <property type="entry name" value="DJ-1_PfpI"/>
    <property type="match status" value="1"/>
</dbReference>
<evidence type="ECO:0000313" key="6">
    <source>
        <dbReference type="EMBL" id="ADI29686.1"/>
    </source>
</evidence>
<sequence length="348" mass="39126">MSHRDWGRMSCKEMSQVRHVGFLTLNNFSMIAFSNAIEILRMANYLLGQEVYQWSVITPDGLPVEASNGLSFAKTTMLDKIAMPDMLLVCGGVDVQTAVNSSVIKLITQAGKQNVWLGSLCTGSYALAKAGVLDGYKCTIHWENMASLREKFPYITFMEELFVIDRDRCTCAGGTAPIDLMLAFVFARFGKNLVAEISDQFMVVRARDSKDQQHIPVAARVGYSHKALVEVSALMEANIEEPLPLDELARLAGLSQRHLQRMFNHTLNMSPMHYYLNLRLRRARSLLLQTEMSIMSITVACGFQSSCHFSKSYRTLFGYSPSKERRKNQHTPAIHSLTSNTNMHLSHT</sequence>